<reference evidence="3" key="2">
    <citation type="submission" date="2015-01" db="EMBL/GenBank/DDBJ databases">
        <title>Evolutionary Origins and Diversification of the Mycorrhizal Mutualists.</title>
        <authorList>
            <consortium name="DOE Joint Genome Institute"/>
            <consortium name="Mycorrhizal Genomics Consortium"/>
            <person name="Kohler A."/>
            <person name="Kuo A."/>
            <person name="Nagy L.G."/>
            <person name="Floudas D."/>
            <person name="Copeland A."/>
            <person name="Barry K.W."/>
            <person name="Cichocki N."/>
            <person name="Veneault-Fourrey C."/>
            <person name="LaButti K."/>
            <person name="Lindquist E.A."/>
            <person name="Lipzen A."/>
            <person name="Lundell T."/>
            <person name="Morin E."/>
            <person name="Murat C."/>
            <person name="Riley R."/>
            <person name="Ohm R."/>
            <person name="Sun H."/>
            <person name="Tunlid A."/>
            <person name="Henrissat B."/>
            <person name="Grigoriev I.V."/>
            <person name="Hibbett D.S."/>
            <person name="Martin F."/>
        </authorList>
    </citation>
    <scope>NUCLEOTIDE SEQUENCE [LARGE SCALE GENOMIC DNA]</scope>
    <source>
        <strain evidence="3">F 1598</strain>
    </source>
</reference>
<dbReference type="PANTHER" id="PTHR38846:SF1">
    <property type="entry name" value="C3H1-TYPE DOMAIN-CONTAINING PROTEIN"/>
    <property type="match status" value="1"/>
</dbReference>
<feature type="region of interest" description="Disordered" evidence="1">
    <location>
        <begin position="85"/>
        <end position="153"/>
    </location>
</feature>
<organism evidence="2 3">
    <name type="scientific">Piloderma croceum (strain F 1598)</name>
    <dbReference type="NCBI Taxonomy" id="765440"/>
    <lineage>
        <taxon>Eukaryota</taxon>
        <taxon>Fungi</taxon>
        <taxon>Dikarya</taxon>
        <taxon>Basidiomycota</taxon>
        <taxon>Agaricomycotina</taxon>
        <taxon>Agaricomycetes</taxon>
        <taxon>Agaricomycetidae</taxon>
        <taxon>Atheliales</taxon>
        <taxon>Atheliaceae</taxon>
        <taxon>Piloderma</taxon>
    </lineage>
</organism>
<evidence type="ECO:0000313" key="3">
    <source>
        <dbReference type="Proteomes" id="UP000054166"/>
    </source>
</evidence>
<dbReference type="InParanoid" id="A0A0C3BDV5"/>
<accession>A0A0C3BDV5</accession>
<proteinExistence type="predicted"/>
<dbReference type="PANTHER" id="PTHR38846">
    <property type="entry name" value="C3H1-TYPE DOMAIN-CONTAINING PROTEIN"/>
    <property type="match status" value="1"/>
</dbReference>
<feature type="compositionally biased region" description="Polar residues" evidence="1">
    <location>
        <begin position="35"/>
        <end position="44"/>
    </location>
</feature>
<protein>
    <submittedName>
        <fullName evidence="2">Uncharacterized protein</fullName>
    </submittedName>
</protein>
<keyword evidence="3" id="KW-1185">Reference proteome</keyword>
<reference evidence="2 3" key="1">
    <citation type="submission" date="2014-04" db="EMBL/GenBank/DDBJ databases">
        <authorList>
            <consortium name="DOE Joint Genome Institute"/>
            <person name="Kuo A."/>
            <person name="Tarkka M."/>
            <person name="Buscot F."/>
            <person name="Kohler A."/>
            <person name="Nagy L.G."/>
            <person name="Floudas D."/>
            <person name="Copeland A."/>
            <person name="Barry K.W."/>
            <person name="Cichocki N."/>
            <person name="Veneault-Fourrey C."/>
            <person name="LaButti K."/>
            <person name="Lindquist E.A."/>
            <person name="Lipzen A."/>
            <person name="Lundell T."/>
            <person name="Morin E."/>
            <person name="Murat C."/>
            <person name="Sun H."/>
            <person name="Tunlid A."/>
            <person name="Henrissat B."/>
            <person name="Grigoriev I.V."/>
            <person name="Hibbett D.S."/>
            <person name="Martin F."/>
            <person name="Nordberg H.P."/>
            <person name="Cantor M.N."/>
            <person name="Hua S.X."/>
        </authorList>
    </citation>
    <scope>NUCLEOTIDE SEQUENCE [LARGE SCALE GENOMIC DNA]</scope>
    <source>
        <strain evidence="2 3">F 1598</strain>
    </source>
</reference>
<feature type="compositionally biased region" description="Polar residues" evidence="1">
    <location>
        <begin position="128"/>
        <end position="141"/>
    </location>
</feature>
<feature type="compositionally biased region" description="Low complexity" evidence="1">
    <location>
        <begin position="104"/>
        <end position="126"/>
    </location>
</feature>
<gene>
    <name evidence="2" type="ORF">PILCRDRAFT_818071</name>
</gene>
<dbReference type="EMBL" id="KN832987">
    <property type="protein sequence ID" value="KIM84503.1"/>
    <property type="molecule type" value="Genomic_DNA"/>
</dbReference>
<sequence length="336" mass="37158">MSSSQPCATLRSLKGTQQRLKDIEDALAGRPIASETCSSQSQTPAIPLTGREKRLKDIEDALAGKFVPSGMTQKNTLAIRVPNLKRASCATPEPPPSAKRRQLSPHSSDSSPLPSPTSTPCSSFESLPGSSTTDATSSVHSGPSPEPVVKSLPEVPCPSSARYELPANINSHIEQFFRKYPAFHFRSSAPVSAQFYRLCDSQGWDRHTKERDVAYRAYGDALSQTFNDTYGTEVDDLRSWQTLCEVIEIKPVPEILEECQDVVLSTHVNIVDLVDRPRTREPIYKFASEVELSAYTIQSGKFFPSESAYAGGLLRFLLRHIFNPSITSRTRRRPRG</sequence>
<dbReference type="STRING" id="765440.A0A0C3BDV5"/>
<dbReference type="Proteomes" id="UP000054166">
    <property type="component" value="Unassembled WGS sequence"/>
</dbReference>
<evidence type="ECO:0000313" key="2">
    <source>
        <dbReference type="EMBL" id="KIM84503.1"/>
    </source>
</evidence>
<name>A0A0C3BDV5_PILCF</name>
<dbReference type="OrthoDB" id="6105938at2759"/>
<feature type="region of interest" description="Disordered" evidence="1">
    <location>
        <begin position="31"/>
        <end position="52"/>
    </location>
</feature>
<dbReference type="AlphaFoldDB" id="A0A0C3BDV5"/>
<dbReference type="HOGENOM" id="CLU_826701_0_0_1"/>
<evidence type="ECO:0000256" key="1">
    <source>
        <dbReference type="SAM" id="MobiDB-lite"/>
    </source>
</evidence>